<dbReference type="OrthoDB" id="6871152at2"/>
<dbReference type="InterPro" id="IPR008978">
    <property type="entry name" value="HSP20-like_chaperone"/>
</dbReference>
<evidence type="ECO:0000256" key="4">
    <source>
        <dbReference type="SAM" id="MobiDB-lite"/>
    </source>
</evidence>
<dbReference type="PANTHER" id="PTHR47062:SF1">
    <property type="entry name" value="SMALL HEAT SHOCK PROTEIN IBPA"/>
    <property type="match status" value="1"/>
</dbReference>
<dbReference type="PROSITE" id="PS01031">
    <property type="entry name" value="SHSP"/>
    <property type="match status" value="1"/>
</dbReference>
<proteinExistence type="inferred from homology"/>
<reference evidence="6 7" key="1">
    <citation type="journal article" date="2017" name="Environ. Microbiol.">
        <title>Genomic and physiological analyses of 'Reinekea forsetii' reveal a versatile opportunistic lifestyle during spring algae blooms.</title>
        <authorList>
            <person name="Avci B."/>
            <person name="Hahnke R.L."/>
            <person name="Chafee M."/>
            <person name="Fischer T."/>
            <person name="Gruber-Vodicka H."/>
            <person name="Tegetmeyer H.E."/>
            <person name="Harder J."/>
            <person name="Fuchs B.M."/>
            <person name="Amann R.I."/>
            <person name="Teeling H."/>
        </authorList>
    </citation>
    <scope>NUCLEOTIDE SEQUENCE [LARGE SCALE GENOMIC DNA]</scope>
    <source>
        <strain evidence="6 7">Hel1_31_D35</strain>
    </source>
</reference>
<organism evidence="6 7">
    <name type="scientific">Reinekea forsetii</name>
    <dbReference type="NCBI Taxonomy" id="1336806"/>
    <lineage>
        <taxon>Bacteria</taxon>
        <taxon>Pseudomonadati</taxon>
        <taxon>Pseudomonadota</taxon>
        <taxon>Gammaproteobacteria</taxon>
        <taxon>Oceanospirillales</taxon>
        <taxon>Saccharospirillaceae</taxon>
        <taxon>Reinekea</taxon>
    </lineage>
</organism>
<protein>
    <submittedName>
        <fullName evidence="6">16 kDa heat shock protein A</fullName>
    </submittedName>
</protein>
<evidence type="ECO:0000313" key="6">
    <source>
        <dbReference type="EMBL" id="ATX75338.1"/>
    </source>
</evidence>
<feature type="domain" description="SHSP" evidence="5">
    <location>
        <begin position="30"/>
        <end position="140"/>
    </location>
</feature>
<keyword evidence="1 6" id="KW-0346">Stress response</keyword>
<evidence type="ECO:0000313" key="7">
    <source>
        <dbReference type="Proteomes" id="UP000229757"/>
    </source>
</evidence>
<dbReference type="SUPFAM" id="SSF49764">
    <property type="entry name" value="HSP20-like chaperones"/>
    <property type="match status" value="1"/>
</dbReference>
<dbReference type="KEGG" id="rfo:REIFOR_00161"/>
<dbReference type="InterPro" id="IPR002068">
    <property type="entry name" value="A-crystallin/Hsp20_dom"/>
</dbReference>
<dbReference type="EMBL" id="CP011797">
    <property type="protein sequence ID" value="ATX75338.1"/>
    <property type="molecule type" value="Genomic_DNA"/>
</dbReference>
<keyword evidence="7" id="KW-1185">Reference proteome</keyword>
<comment type="similarity">
    <text evidence="2 3">Belongs to the small heat shock protein (HSP20) family.</text>
</comment>
<dbReference type="Pfam" id="PF00011">
    <property type="entry name" value="HSP20"/>
    <property type="match status" value="1"/>
</dbReference>
<evidence type="ECO:0000256" key="1">
    <source>
        <dbReference type="ARBA" id="ARBA00023016"/>
    </source>
</evidence>
<dbReference type="Proteomes" id="UP000229757">
    <property type="component" value="Chromosome"/>
</dbReference>
<evidence type="ECO:0000259" key="5">
    <source>
        <dbReference type="PROSITE" id="PS01031"/>
    </source>
</evidence>
<dbReference type="Gene3D" id="2.60.40.790">
    <property type="match status" value="1"/>
</dbReference>
<sequence>MNSIDLSPLYRNSIGFDRLAALLDSTLSMDSSAVGYPPYNIEVLDDNRYAIGLAVAGFAPDELSINVEKGVLSVSGKKQDDAQHQYTHHGIAHRTFERKFNLADYVEVTGATLENGLLSISLVKEVPEAMKPKTIAINASSDAGQSVLEHAQTAQSDAKSARAQKDA</sequence>
<dbReference type="CDD" id="cd06470">
    <property type="entry name" value="ACD_IbpA-B_like"/>
    <property type="match status" value="1"/>
</dbReference>
<evidence type="ECO:0000256" key="2">
    <source>
        <dbReference type="PROSITE-ProRule" id="PRU00285"/>
    </source>
</evidence>
<evidence type="ECO:0000256" key="3">
    <source>
        <dbReference type="RuleBase" id="RU003616"/>
    </source>
</evidence>
<dbReference type="InterPro" id="IPR037913">
    <property type="entry name" value="ACD_IbpA/B"/>
</dbReference>
<dbReference type="AlphaFoldDB" id="A0A2K8KJZ1"/>
<accession>A0A2K8KJZ1</accession>
<name>A0A2K8KJZ1_9GAMM</name>
<feature type="region of interest" description="Disordered" evidence="4">
    <location>
        <begin position="146"/>
        <end position="167"/>
    </location>
</feature>
<dbReference type="PANTHER" id="PTHR47062">
    <property type="match status" value="1"/>
</dbReference>
<gene>
    <name evidence="6" type="primary">lbpA</name>
    <name evidence="6" type="ORF">REIFOR_00161</name>
</gene>